<protein>
    <submittedName>
        <fullName evidence="1">Uncharacterized protein</fullName>
    </submittedName>
</protein>
<gene>
    <name evidence="1" type="ORF">NM688_g1222</name>
</gene>
<evidence type="ECO:0000313" key="2">
    <source>
        <dbReference type="Proteomes" id="UP001148662"/>
    </source>
</evidence>
<name>A0ACC1TC47_9APHY</name>
<dbReference type="EMBL" id="JANHOG010000124">
    <property type="protein sequence ID" value="KAJ3557889.1"/>
    <property type="molecule type" value="Genomic_DNA"/>
</dbReference>
<dbReference type="Proteomes" id="UP001148662">
    <property type="component" value="Unassembled WGS sequence"/>
</dbReference>
<proteinExistence type="predicted"/>
<organism evidence="1 2">
    <name type="scientific">Phlebia brevispora</name>
    <dbReference type="NCBI Taxonomy" id="194682"/>
    <lineage>
        <taxon>Eukaryota</taxon>
        <taxon>Fungi</taxon>
        <taxon>Dikarya</taxon>
        <taxon>Basidiomycota</taxon>
        <taxon>Agaricomycotina</taxon>
        <taxon>Agaricomycetes</taxon>
        <taxon>Polyporales</taxon>
        <taxon>Meruliaceae</taxon>
        <taxon>Phlebia</taxon>
    </lineage>
</organism>
<sequence>MSAPIDPVLAALVKQNAEWVQEVNCTDPGFFPRSAEGQDPKVLWIGCADSRVPESVITKSMPGAIFTHRNIANQVFANDPNAVSVITYALLELGVEHIIVAGHSHCGGVAVCLDEHLTQDQKAICFESRATATWPPPAPIDEWLTPLRKLAESYPHPPTLQELVEENVRQQVKKVVELPVVQSQLGKPGAKLKGIHGWWYELETGYVHDLNVSVYGARTRPAE</sequence>
<evidence type="ECO:0000313" key="1">
    <source>
        <dbReference type="EMBL" id="KAJ3557889.1"/>
    </source>
</evidence>
<reference evidence="1" key="1">
    <citation type="submission" date="2022-07" db="EMBL/GenBank/DDBJ databases">
        <title>Genome Sequence of Phlebia brevispora.</title>
        <authorList>
            <person name="Buettner E."/>
        </authorList>
    </citation>
    <scope>NUCLEOTIDE SEQUENCE</scope>
    <source>
        <strain evidence="1">MPL23</strain>
    </source>
</reference>
<comment type="caution">
    <text evidence="1">The sequence shown here is derived from an EMBL/GenBank/DDBJ whole genome shotgun (WGS) entry which is preliminary data.</text>
</comment>
<keyword evidence="2" id="KW-1185">Reference proteome</keyword>
<accession>A0ACC1TC47</accession>